<name>A0ABY6Q5W4_9GAMM</name>
<dbReference type="InterPro" id="IPR010380">
    <property type="entry name" value="DUF975"/>
</dbReference>
<sequence>MSTDTDWQIGQVLKTSMQKQVGFKWSYNGPFLIYLIITGIIAVVQDATVGTGEGVAATLTQIIVNILVYPLGIGLGLLGIRRAAGKDTPLSTLWEPYSQLIPLIVMLVLMGLLIVGGFFLLVLPGIYLAVAYSFAPYLIVEKNMGVWEALETSRKAITTCWWRYFGLLLIAVLLCIVGTIPLFIGLIWVLPILAIAMGEVFVATFETASAESLKTDAD</sequence>
<feature type="transmembrane region" description="Helical" evidence="1">
    <location>
        <begin position="100"/>
        <end position="119"/>
    </location>
</feature>
<evidence type="ECO:0000313" key="3">
    <source>
        <dbReference type="Proteomes" id="UP001317963"/>
    </source>
</evidence>
<dbReference type="EMBL" id="CP036501">
    <property type="protein sequence ID" value="UZP73925.1"/>
    <property type="molecule type" value="Genomic_DNA"/>
</dbReference>
<keyword evidence="1" id="KW-0812">Transmembrane</keyword>
<dbReference type="PANTHER" id="PTHR40076:SF1">
    <property type="entry name" value="MEMBRANE PROTEIN"/>
    <property type="match status" value="1"/>
</dbReference>
<keyword evidence="1" id="KW-0472">Membrane</keyword>
<keyword evidence="3" id="KW-1185">Reference proteome</keyword>
<evidence type="ECO:0008006" key="4">
    <source>
        <dbReference type="Google" id="ProtNLM"/>
    </source>
</evidence>
<feature type="transmembrane region" description="Helical" evidence="1">
    <location>
        <begin position="56"/>
        <end position="80"/>
    </location>
</feature>
<proteinExistence type="predicted"/>
<feature type="transmembrane region" description="Helical" evidence="1">
    <location>
        <begin position="125"/>
        <end position="140"/>
    </location>
</feature>
<evidence type="ECO:0000256" key="1">
    <source>
        <dbReference type="SAM" id="Phobius"/>
    </source>
</evidence>
<keyword evidence="1" id="KW-1133">Transmembrane helix</keyword>
<dbReference type="PANTHER" id="PTHR40076">
    <property type="entry name" value="MEMBRANE PROTEIN-RELATED"/>
    <property type="match status" value="1"/>
</dbReference>
<dbReference type="RefSeq" id="WP_279242726.1">
    <property type="nucleotide sequence ID" value="NZ_CP036501.1"/>
</dbReference>
<gene>
    <name evidence="2" type="ORF">E0F26_03820</name>
</gene>
<dbReference type="Proteomes" id="UP001317963">
    <property type="component" value="Chromosome"/>
</dbReference>
<organism evidence="2 3">
    <name type="scientific">Candidatus Paraluminiphilus aquimaris</name>
    <dbReference type="NCBI Taxonomy" id="2518994"/>
    <lineage>
        <taxon>Bacteria</taxon>
        <taxon>Pseudomonadati</taxon>
        <taxon>Pseudomonadota</taxon>
        <taxon>Gammaproteobacteria</taxon>
        <taxon>Cellvibrionales</taxon>
        <taxon>Halieaceae</taxon>
        <taxon>Candidatus Paraluminiphilus</taxon>
    </lineage>
</organism>
<evidence type="ECO:0000313" key="2">
    <source>
        <dbReference type="EMBL" id="UZP73925.1"/>
    </source>
</evidence>
<accession>A0ABY6Q5W4</accession>
<feature type="transmembrane region" description="Helical" evidence="1">
    <location>
        <begin position="186"/>
        <end position="205"/>
    </location>
</feature>
<feature type="transmembrane region" description="Helical" evidence="1">
    <location>
        <begin position="161"/>
        <end position="180"/>
    </location>
</feature>
<feature type="transmembrane region" description="Helical" evidence="1">
    <location>
        <begin position="25"/>
        <end position="44"/>
    </location>
</feature>
<reference evidence="2 3" key="1">
    <citation type="submission" date="2019-02" db="EMBL/GenBank/DDBJ databases">
        <title>Halieaceae_genomes.</title>
        <authorList>
            <person name="Li S.-H."/>
        </authorList>
    </citation>
    <scope>NUCLEOTIDE SEQUENCE [LARGE SCALE GENOMIC DNA]</scope>
    <source>
        <strain evidence="2 3">JH123</strain>
    </source>
</reference>
<protein>
    <recommendedName>
        <fullName evidence="4">DUF975 family protein</fullName>
    </recommendedName>
</protein>